<dbReference type="EMBL" id="JAIQCJ010002152">
    <property type="protein sequence ID" value="KAJ8780995.1"/>
    <property type="molecule type" value="Genomic_DNA"/>
</dbReference>
<gene>
    <name evidence="2" type="ORF">J1605_001038</name>
</gene>
<feature type="region of interest" description="Disordered" evidence="1">
    <location>
        <begin position="1"/>
        <end position="128"/>
    </location>
</feature>
<reference evidence="2 3" key="1">
    <citation type="submission" date="2022-11" db="EMBL/GenBank/DDBJ databases">
        <title>Whole genome sequence of Eschrichtius robustus ER-17-0199.</title>
        <authorList>
            <person name="Bruniche-Olsen A."/>
            <person name="Black A.N."/>
            <person name="Fields C.J."/>
            <person name="Walden K."/>
            <person name="Dewoody J.A."/>
        </authorList>
    </citation>
    <scope>NUCLEOTIDE SEQUENCE [LARGE SCALE GENOMIC DNA]</scope>
    <source>
        <strain evidence="2">ER-17-0199</strain>
        <tissue evidence="2">Blubber</tissue>
    </source>
</reference>
<dbReference type="AlphaFoldDB" id="A0AB34GQL2"/>
<proteinExistence type="predicted"/>
<organism evidence="2 3">
    <name type="scientific">Eschrichtius robustus</name>
    <name type="common">California gray whale</name>
    <name type="synonym">Eschrichtius gibbosus</name>
    <dbReference type="NCBI Taxonomy" id="9764"/>
    <lineage>
        <taxon>Eukaryota</taxon>
        <taxon>Metazoa</taxon>
        <taxon>Chordata</taxon>
        <taxon>Craniata</taxon>
        <taxon>Vertebrata</taxon>
        <taxon>Euteleostomi</taxon>
        <taxon>Mammalia</taxon>
        <taxon>Eutheria</taxon>
        <taxon>Laurasiatheria</taxon>
        <taxon>Artiodactyla</taxon>
        <taxon>Whippomorpha</taxon>
        <taxon>Cetacea</taxon>
        <taxon>Mysticeti</taxon>
        <taxon>Eschrichtiidae</taxon>
        <taxon>Eschrichtius</taxon>
    </lineage>
</organism>
<evidence type="ECO:0000313" key="3">
    <source>
        <dbReference type="Proteomes" id="UP001159641"/>
    </source>
</evidence>
<feature type="compositionally biased region" description="Basic and acidic residues" evidence="1">
    <location>
        <begin position="160"/>
        <end position="171"/>
    </location>
</feature>
<comment type="caution">
    <text evidence="2">The sequence shown here is derived from an EMBL/GenBank/DDBJ whole genome shotgun (WGS) entry which is preliminary data.</text>
</comment>
<evidence type="ECO:0000313" key="2">
    <source>
        <dbReference type="EMBL" id="KAJ8780995.1"/>
    </source>
</evidence>
<accession>A0AB34GQL2</accession>
<dbReference type="Proteomes" id="UP001159641">
    <property type="component" value="Unassembled WGS sequence"/>
</dbReference>
<keyword evidence="3" id="KW-1185">Reference proteome</keyword>
<feature type="compositionally biased region" description="Basic and acidic residues" evidence="1">
    <location>
        <begin position="102"/>
        <end position="120"/>
    </location>
</feature>
<feature type="region of interest" description="Disordered" evidence="1">
    <location>
        <begin position="152"/>
        <end position="185"/>
    </location>
</feature>
<sequence length="203" mass="21732">MTISPFRASGPCRRAHPAPGYPADGSQHSDTGSAPASPDSGFLVSTSDPSQPLRALPLAQRPRVLSALPDAWCPRRGPLLTSRDRARPGPGEAPLGSRLRRVYADPEKPPRPREKRRESPRPVPPPATGLVMSAARLANGVKNINDHASTEVAGWPELPDPDRYGVIHDGDVPQPAGGGGCTDISNHEKCRRPKRLKWGCGFS</sequence>
<protein>
    <submittedName>
        <fullName evidence="2">Uncharacterized protein</fullName>
    </submittedName>
</protein>
<name>A0AB34GQL2_ESCRO</name>
<evidence type="ECO:0000256" key="1">
    <source>
        <dbReference type="SAM" id="MobiDB-lite"/>
    </source>
</evidence>